<evidence type="ECO:0008006" key="13">
    <source>
        <dbReference type="Google" id="ProtNLM"/>
    </source>
</evidence>
<dbReference type="Proteomes" id="UP000595046">
    <property type="component" value="Chromosome"/>
</dbReference>
<evidence type="ECO:0000256" key="7">
    <source>
        <dbReference type="ARBA" id="ARBA00022989"/>
    </source>
</evidence>
<feature type="transmembrane region" description="Helical" evidence="10">
    <location>
        <begin position="65"/>
        <end position="92"/>
    </location>
</feature>
<feature type="transmembrane region" description="Helical" evidence="10">
    <location>
        <begin position="482"/>
        <end position="505"/>
    </location>
</feature>
<dbReference type="InterPro" id="IPR038377">
    <property type="entry name" value="Na/Glc_symporter_sf"/>
</dbReference>
<keyword evidence="6" id="KW-0769">Symport</keyword>
<dbReference type="RefSeq" id="WP_197351667.1">
    <property type="nucleotide sequence ID" value="NZ_CP048882.1"/>
</dbReference>
<dbReference type="InterPro" id="IPR050277">
    <property type="entry name" value="Sodium:Solute_Symporter"/>
</dbReference>
<evidence type="ECO:0000256" key="5">
    <source>
        <dbReference type="ARBA" id="ARBA00022692"/>
    </source>
</evidence>
<feature type="transmembrane region" description="Helical" evidence="10">
    <location>
        <begin position="162"/>
        <end position="180"/>
    </location>
</feature>
<dbReference type="PROSITE" id="PS50283">
    <property type="entry name" value="NA_SOLUT_SYMP_3"/>
    <property type="match status" value="1"/>
</dbReference>
<reference evidence="12" key="1">
    <citation type="submission" date="2020-02" db="EMBL/GenBank/DDBJ databases">
        <title>Streptomyces sp. ASO4wet.</title>
        <authorList>
            <person name="Risdian C."/>
            <person name="Landwehr W."/>
            <person name="Schupp P."/>
            <person name="Wink J."/>
        </authorList>
    </citation>
    <scope>NUCLEOTIDE SEQUENCE [LARGE SCALE GENOMIC DNA]</scope>
    <source>
        <strain evidence="12">ASO4wet</strain>
    </source>
</reference>
<feature type="transmembrane region" description="Helical" evidence="10">
    <location>
        <begin position="281"/>
        <end position="306"/>
    </location>
</feature>
<dbReference type="GO" id="GO:0006847">
    <property type="term" value="P:plasma membrane acetate transport"/>
    <property type="evidence" value="ECO:0007669"/>
    <property type="project" value="TreeGrafter"/>
</dbReference>
<feature type="transmembrane region" description="Helical" evidence="10">
    <location>
        <begin position="417"/>
        <end position="438"/>
    </location>
</feature>
<evidence type="ECO:0000256" key="6">
    <source>
        <dbReference type="ARBA" id="ARBA00022847"/>
    </source>
</evidence>
<comment type="similarity">
    <text evidence="2 9">Belongs to the sodium:solute symporter (SSF) (TC 2.A.21) family.</text>
</comment>
<dbReference type="KEGG" id="sbat:G4Z16_17260"/>
<dbReference type="InterPro" id="IPR001734">
    <property type="entry name" value="Na/solute_symporter"/>
</dbReference>
<protein>
    <recommendedName>
        <fullName evidence="13">Cation/acetate symporter ActP</fullName>
    </recommendedName>
</protein>
<feature type="transmembrane region" description="Helical" evidence="10">
    <location>
        <begin position="9"/>
        <end position="29"/>
    </location>
</feature>
<evidence type="ECO:0000256" key="4">
    <source>
        <dbReference type="ARBA" id="ARBA00022475"/>
    </source>
</evidence>
<keyword evidence="8 10" id="KW-0472">Membrane</keyword>
<dbReference type="Gene3D" id="1.20.1730.10">
    <property type="entry name" value="Sodium/glucose cotransporter"/>
    <property type="match status" value="1"/>
</dbReference>
<keyword evidence="12" id="KW-1185">Reference proteome</keyword>
<keyword evidence="7 10" id="KW-1133">Transmembrane helix</keyword>
<dbReference type="GO" id="GO:0015123">
    <property type="term" value="F:acetate transmembrane transporter activity"/>
    <property type="evidence" value="ECO:0007669"/>
    <property type="project" value="TreeGrafter"/>
</dbReference>
<feature type="transmembrane region" description="Helical" evidence="10">
    <location>
        <begin position="340"/>
        <end position="361"/>
    </location>
</feature>
<name>A0A7T1T7J4_9ACTN</name>
<feature type="transmembrane region" description="Helical" evidence="10">
    <location>
        <begin position="192"/>
        <end position="209"/>
    </location>
</feature>
<dbReference type="PANTHER" id="PTHR48086:SF6">
    <property type="entry name" value="CATION_ACETATE SYMPORTER ACTP"/>
    <property type="match status" value="1"/>
</dbReference>
<keyword evidence="3" id="KW-0813">Transport</keyword>
<evidence type="ECO:0000256" key="10">
    <source>
        <dbReference type="SAM" id="Phobius"/>
    </source>
</evidence>
<dbReference type="GO" id="GO:0015293">
    <property type="term" value="F:symporter activity"/>
    <property type="evidence" value="ECO:0007669"/>
    <property type="project" value="UniProtKB-KW"/>
</dbReference>
<organism evidence="11 12">
    <name type="scientific">Streptomyces bathyalis</name>
    <dbReference type="NCBI Taxonomy" id="2710756"/>
    <lineage>
        <taxon>Bacteria</taxon>
        <taxon>Bacillati</taxon>
        <taxon>Actinomycetota</taxon>
        <taxon>Actinomycetes</taxon>
        <taxon>Kitasatosporales</taxon>
        <taxon>Streptomycetaceae</taxon>
        <taxon>Streptomyces</taxon>
    </lineage>
</organism>
<keyword evidence="4" id="KW-1003">Cell membrane</keyword>
<sequence length="537" mass="55826">MSDFLEPRFLAMSLFMLFIAACLFLAMWVSPDLRSGDGFFREGKQLGTVPTGLAVASEVMPTAAVLYLLGTVALSGVDGVILLLCAAASPVLMRRWLAGRLPAARGRTFGEMVTRHLPHGPAKRWVGAACLVAVVPLLIGQLQPLSHAAQLIGLSDPFSRRLVVVLAGGLILACAAIGAARGATMHQIGTAASFLLVAPVMAVMVLLRFDGDIGALLETAERQQGGTGAYLGIGGLFGGGIAGHLDLIAYASCVLLGAAFLPHIVVRLAGAPDARSARKAAGVGAAALCFLVTTAVFLGFGIAALVGREELAQEGPFGGVNLALLATALDGSETGDVGKLMFFIMCSIFLTILASASVLLLSGSASIVHDLGRGGGAEVQPDARRDGGAVRARLAMVGLGVFSILIAALTIDVSPQFWLVLAYTETVSTLLPLLVFSLGKRSIPAAAIKYCVLVTTVINLVLIVFSPLVSGTTHAVFPYADWSMWPLTSPSILSVPTGFLICWAFTRRARADKDAARGGLVVPEQSGKSNDVRTQVR</sequence>
<evidence type="ECO:0000313" key="11">
    <source>
        <dbReference type="EMBL" id="QPP07860.1"/>
    </source>
</evidence>
<keyword evidence="5 10" id="KW-0812">Transmembrane</keyword>
<dbReference type="PANTHER" id="PTHR48086">
    <property type="entry name" value="SODIUM/PROLINE SYMPORTER-RELATED"/>
    <property type="match status" value="1"/>
</dbReference>
<feature type="transmembrane region" description="Helical" evidence="10">
    <location>
        <begin position="247"/>
        <end position="269"/>
    </location>
</feature>
<feature type="transmembrane region" description="Helical" evidence="10">
    <location>
        <begin position="394"/>
        <end position="411"/>
    </location>
</feature>
<dbReference type="Pfam" id="PF00474">
    <property type="entry name" value="SSF"/>
    <property type="match status" value="1"/>
</dbReference>
<evidence type="ECO:0000256" key="1">
    <source>
        <dbReference type="ARBA" id="ARBA00004651"/>
    </source>
</evidence>
<evidence type="ECO:0000256" key="3">
    <source>
        <dbReference type="ARBA" id="ARBA00022448"/>
    </source>
</evidence>
<gene>
    <name evidence="11" type="ORF">G4Z16_17260</name>
</gene>
<dbReference type="AlphaFoldDB" id="A0A7T1T7J4"/>
<accession>A0A7T1T7J4</accession>
<feature type="transmembrane region" description="Helical" evidence="10">
    <location>
        <begin position="450"/>
        <end position="470"/>
    </location>
</feature>
<proteinExistence type="inferred from homology"/>
<feature type="transmembrane region" description="Helical" evidence="10">
    <location>
        <begin position="125"/>
        <end position="142"/>
    </location>
</feature>
<dbReference type="EMBL" id="CP048882">
    <property type="protein sequence ID" value="QPP07860.1"/>
    <property type="molecule type" value="Genomic_DNA"/>
</dbReference>
<evidence type="ECO:0000256" key="9">
    <source>
        <dbReference type="RuleBase" id="RU362091"/>
    </source>
</evidence>
<evidence type="ECO:0000256" key="8">
    <source>
        <dbReference type="ARBA" id="ARBA00023136"/>
    </source>
</evidence>
<dbReference type="GO" id="GO:0005886">
    <property type="term" value="C:plasma membrane"/>
    <property type="evidence" value="ECO:0007669"/>
    <property type="project" value="UniProtKB-SubCell"/>
</dbReference>
<comment type="subcellular location">
    <subcellularLocation>
        <location evidence="1">Cell membrane</location>
        <topology evidence="1">Multi-pass membrane protein</topology>
    </subcellularLocation>
</comment>
<evidence type="ECO:0000256" key="2">
    <source>
        <dbReference type="ARBA" id="ARBA00006434"/>
    </source>
</evidence>
<evidence type="ECO:0000313" key="12">
    <source>
        <dbReference type="Proteomes" id="UP000595046"/>
    </source>
</evidence>